<dbReference type="EMBL" id="DS028098">
    <property type="protein sequence ID" value="KMP09233.1"/>
    <property type="molecule type" value="Genomic_DNA"/>
</dbReference>
<reference evidence="2" key="1">
    <citation type="journal article" date="2010" name="Genome Res.">
        <title>Population genomic sequencing of Coccidioides fungi reveals recent hybridization and transposon control.</title>
        <authorList>
            <person name="Neafsey D.E."/>
            <person name="Barker B.M."/>
            <person name="Sharpton T.J."/>
            <person name="Stajich J.E."/>
            <person name="Park D.J."/>
            <person name="Whiston E."/>
            <person name="Hung C.-Y."/>
            <person name="McMahan C."/>
            <person name="White J."/>
            <person name="Sykes S."/>
            <person name="Heiman D."/>
            <person name="Young S."/>
            <person name="Zeng Q."/>
            <person name="Abouelleil A."/>
            <person name="Aftuck L."/>
            <person name="Bessette D."/>
            <person name="Brown A."/>
            <person name="FitzGerald M."/>
            <person name="Lui A."/>
            <person name="Macdonald J.P."/>
            <person name="Priest M."/>
            <person name="Orbach M.J."/>
            <person name="Galgiani J.N."/>
            <person name="Kirkland T.N."/>
            <person name="Cole G.T."/>
            <person name="Birren B.W."/>
            <person name="Henn M.R."/>
            <person name="Taylor J.W."/>
            <person name="Rounsley S.D."/>
        </authorList>
    </citation>
    <scope>NUCLEOTIDE SEQUENCE [LARGE SCALE GENOMIC DNA]</scope>
    <source>
        <strain evidence="2">RMSCC 2394</strain>
    </source>
</reference>
<evidence type="ECO:0000313" key="1">
    <source>
        <dbReference type="EMBL" id="KMP09233.1"/>
    </source>
</evidence>
<accession>A0A0J6YQH7</accession>
<dbReference type="Proteomes" id="UP000054565">
    <property type="component" value="Unassembled WGS sequence"/>
</dbReference>
<protein>
    <submittedName>
        <fullName evidence="1">Uncharacterized protein</fullName>
    </submittedName>
</protein>
<proteinExistence type="predicted"/>
<name>A0A0J6YQH7_COCIT</name>
<sequence length="104" mass="11549">MEASQKAASSSLSTPYASLALGFDGSLYHVQVVRRRIVDCRLAISKNCDFPLLCLSGGCPLLDHPAAQNQIQYKFIPATDDVQAILFEEAWWNPPMQSPLQRKL</sequence>
<gene>
    <name evidence="1" type="ORF">CIRG_08914</name>
</gene>
<evidence type="ECO:0000313" key="2">
    <source>
        <dbReference type="Proteomes" id="UP000054565"/>
    </source>
</evidence>
<organism evidence="1 2">
    <name type="scientific">Coccidioides immitis RMSCC 2394</name>
    <dbReference type="NCBI Taxonomy" id="404692"/>
    <lineage>
        <taxon>Eukaryota</taxon>
        <taxon>Fungi</taxon>
        <taxon>Dikarya</taxon>
        <taxon>Ascomycota</taxon>
        <taxon>Pezizomycotina</taxon>
        <taxon>Eurotiomycetes</taxon>
        <taxon>Eurotiomycetidae</taxon>
        <taxon>Onygenales</taxon>
        <taxon>Onygenaceae</taxon>
        <taxon>Coccidioides</taxon>
    </lineage>
</organism>
<dbReference type="AlphaFoldDB" id="A0A0J6YQH7"/>